<keyword evidence="3" id="KW-1185">Reference proteome</keyword>
<name>A0A1H3ZN55_9GAMM</name>
<feature type="transmembrane region" description="Helical" evidence="1">
    <location>
        <begin position="159"/>
        <end position="186"/>
    </location>
</feature>
<keyword evidence="1" id="KW-1133">Transmembrane helix</keyword>
<evidence type="ECO:0000313" key="3">
    <source>
        <dbReference type="Proteomes" id="UP000199397"/>
    </source>
</evidence>
<protein>
    <submittedName>
        <fullName evidence="2">Uncharacterized protein</fullName>
    </submittedName>
</protein>
<dbReference type="AlphaFoldDB" id="A0A1H3ZN55"/>
<dbReference type="EMBL" id="FNQP01000005">
    <property type="protein sequence ID" value="SEA24684.1"/>
    <property type="molecule type" value="Genomic_DNA"/>
</dbReference>
<accession>A0A1H3ZN55</accession>
<dbReference type="Proteomes" id="UP000199397">
    <property type="component" value="Unassembled WGS sequence"/>
</dbReference>
<evidence type="ECO:0000256" key="1">
    <source>
        <dbReference type="SAM" id="Phobius"/>
    </source>
</evidence>
<feature type="transmembrane region" description="Helical" evidence="1">
    <location>
        <begin position="37"/>
        <end position="58"/>
    </location>
</feature>
<reference evidence="2 3" key="1">
    <citation type="submission" date="2016-10" db="EMBL/GenBank/DDBJ databases">
        <authorList>
            <person name="de Groot N.N."/>
        </authorList>
    </citation>
    <scope>NUCLEOTIDE SEQUENCE [LARGE SCALE GENOMIC DNA]</scope>
    <source>
        <strain evidence="2 3">DSM 21228</strain>
    </source>
</reference>
<gene>
    <name evidence="2" type="ORF">SAMN05660964_01226</name>
</gene>
<dbReference type="OrthoDB" id="5624660at2"/>
<organism evidence="2 3">
    <name type="scientific">Thiothrix caldifontis</name>
    <dbReference type="NCBI Taxonomy" id="525918"/>
    <lineage>
        <taxon>Bacteria</taxon>
        <taxon>Pseudomonadati</taxon>
        <taxon>Pseudomonadota</taxon>
        <taxon>Gammaproteobacteria</taxon>
        <taxon>Thiotrichales</taxon>
        <taxon>Thiotrichaceae</taxon>
        <taxon>Thiothrix</taxon>
    </lineage>
</organism>
<keyword evidence="1" id="KW-0812">Transmembrane</keyword>
<evidence type="ECO:0000313" key="2">
    <source>
        <dbReference type="EMBL" id="SEA24684.1"/>
    </source>
</evidence>
<dbReference type="STRING" id="525918.SAMN05660964_01226"/>
<sequence length="187" mass="20359">MVAETPNPASQAADKRHRLLVVFERLLPLVDSVSDKVRFAVLLGLGLDAWIFIWLFFLKGTSLTSALIVAGVVLLPLLILLRFWWALEELKDLPTIAGRMLDDAQGEITETVQGIRAGQVQKLGFLSSAKSLWSIGSLAGEARELIGSYLSIGTLVNPFSLILGVLSLLFVLLLGVVGFLLLILAFF</sequence>
<proteinExistence type="predicted"/>
<feature type="transmembrane region" description="Helical" evidence="1">
    <location>
        <begin position="65"/>
        <end position="85"/>
    </location>
</feature>
<keyword evidence="1" id="KW-0472">Membrane</keyword>
<dbReference type="RefSeq" id="WP_093066440.1">
    <property type="nucleotide sequence ID" value="NZ_FNQP01000005.1"/>
</dbReference>